<dbReference type="Pfam" id="PF12359">
    <property type="entry name" value="DUF3645"/>
    <property type="match status" value="1"/>
</dbReference>
<feature type="domain" description="DUF6606" evidence="10">
    <location>
        <begin position="9"/>
        <end position="282"/>
    </location>
</feature>
<dbReference type="Pfam" id="PF12340">
    <property type="entry name" value="DUF3638"/>
    <property type="match status" value="1"/>
</dbReference>
<dbReference type="PANTHER" id="PTHR13367">
    <property type="entry name" value="UBIQUITIN THIOESTERASE"/>
    <property type="match status" value="1"/>
</dbReference>
<dbReference type="OrthoDB" id="3182339at2759"/>
<evidence type="ECO:0000256" key="4">
    <source>
        <dbReference type="ARBA" id="ARBA00022786"/>
    </source>
</evidence>
<evidence type="ECO:0000256" key="1">
    <source>
        <dbReference type="ARBA" id="ARBA00000707"/>
    </source>
</evidence>
<dbReference type="Proteomes" id="UP001147760">
    <property type="component" value="Unassembled WGS sequence"/>
</dbReference>
<dbReference type="InterPro" id="IPR051346">
    <property type="entry name" value="OTU_Deubiquitinase"/>
</dbReference>
<protein>
    <recommendedName>
        <fullName evidence="2">ubiquitinyl hydrolase 1</fullName>
        <ecNumber evidence="2">3.4.19.12</ecNumber>
    </recommendedName>
</protein>
<evidence type="ECO:0000259" key="10">
    <source>
        <dbReference type="Pfam" id="PF20255"/>
    </source>
</evidence>
<organism evidence="11 12">
    <name type="scientific">Penicillium desertorum</name>
    <dbReference type="NCBI Taxonomy" id="1303715"/>
    <lineage>
        <taxon>Eukaryota</taxon>
        <taxon>Fungi</taxon>
        <taxon>Dikarya</taxon>
        <taxon>Ascomycota</taxon>
        <taxon>Pezizomycotina</taxon>
        <taxon>Eurotiomycetes</taxon>
        <taxon>Eurotiomycetidae</taxon>
        <taxon>Eurotiales</taxon>
        <taxon>Aspergillaceae</taxon>
        <taxon>Penicillium</taxon>
    </lineage>
</organism>
<feature type="compositionally biased region" description="Low complexity" evidence="7">
    <location>
        <begin position="2781"/>
        <end position="2791"/>
    </location>
</feature>
<keyword evidence="3" id="KW-0645">Protease</keyword>
<feature type="compositionally biased region" description="Basic and acidic residues" evidence="7">
    <location>
        <begin position="2793"/>
        <end position="2807"/>
    </location>
</feature>
<dbReference type="Pfam" id="PF20255">
    <property type="entry name" value="DUF6606"/>
    <property type="match status" value="1"/>
</dbReference>
<dbReference type="InterPro" id="IPR046541">
    <property type="entry name" value="DUF6606"/>
</dbReference>
<dbReference type="PANTHER" id="PTHR13367:SF33">
    <property type="entry name" value="P-LOOP CONTAINING NUCLEOSIDE TRIPHOSPHATE HYDROLASE PROTEIN"/>
    <property type="match status" value="1"/>
</dbReference>
<feature type="domain" description="DUF3645" evidence="9">
    <location>
        <begin position="2334"/>
        <end position="2366"/>
    </location>
</feature>
<comment type="catalytic activity">
    <reaction evidence="1">
        <text>Thiol-dependent hydrolysis of ester, thioester, amide, peptide and isopeptide bonds formed by the C-terminal Gly of ubiquitin (a 76-residue protein attached to proteins as an intracellular targeting signal).</text>
        <dbReference type="EC" id="3.4.19.12"/>
    </reaction>
</comment>
<gene>
    <name evidence="11" type="ORF">N7530_009795</name>
</gene>
<evidence type="ECO:0000256" key="6">
    <source>
        <dbReference type="ARBA" id="ARBA00022807"/>
    </source>
</evidence>
<keyword evidence="6" id="KW-0788">Thiol protease</keyword>
<evidence type="ECO:0000259" key="9">
    <source>
        <dbReference type="Pfam" id="PF12359"/>
    </source>
</evidence>
<proteinExistence type="predicted"/>
<feature type="domain" description="DUF3638" evidence="8">
    <location>
        <begin position="1995"/>
        <end position="2216"/>
    </location>
</feature>
<reference evidence="11" key="2">
    <citation type="journal article" date="2023" name="IMA Fungus">
        <title>Comparative genomic study of the Penicillium genus elucidates a diverse pangenome and 15 lateral gene transfer events.</title>
        <authorList>
            <person name="Petersen C."/>
            <person name="Sorensen T."/>
            <person name="Nielsen M.R."/>
            <person name="Sondergaard T.E."/>
            <person name="Sorensen J.L."/>
            <person name="Fitzpatrick D.A."/>
            <person name="Frisvad J.C."/>
            <person name="Nielsen K.L."/>
        </authorList>
    </citation>
    <scope>NUCLEOTIDE SEQUENCE</scope>
    <source>
        <strain evidence="11">IBT 17660</strain>
    </source>
</reference>
<evidence type="ECO:0000256" key="3">
    <source>
        <dbReference type="ARBA" id="ARBA00022670"/>
    </source>
</evidence>
<sequence>MSKHSFKFMFNHVFLPPLLPEYDDQDEKDGEWPLERTLHRFALETLESFIQQGPQGCNEVWATAISMLKNWIELDKQGVVCKDTLTSIISAIKTHGAAALYIRAQNCGLVAYYDKSGDKVIFDAFEVSARAKDVISAPGSLVRQLPGQSVAVSGSMLGDARFCTELSSIIARLSTESVPEMIPKSSKAGIPILEERDTIHPGLVTEGLMSQLLAFGEHNEGFSFTKNTRDDVNWRNSKLPWRRSPHWFMLRVALQSVLQRALPDGEGYKEYKNFMLYLVAELGKRSTLVRPKIPADHLEIIRMKICRRIFKLREGTHDFVSLHAKSAEAAIRDVIQAIHQDIMSSASMNIRKGFACTPQDLHISLENSREYLQSAMNRISTDIEQSYFDREHEPRNQLNRHGLPLLKSGDLLSLADFEKWTANEMQNWYHDTKSSESLCCLLAELLQNYSGFAAAAYNGSPETMSTAILCMLELWVVVDKMCIDICPLMASYSPGLPSDFLEPLLLPRRCEMRRATGIEAYIQARNSACTAGTPNIFSDPSAQSFPVAYFNDSEKHRRLRESIQQHARGKLESKRNEWENRTRHHEELLRQAAQMSHQWDTDSRDREYHSAKCQLCSIQNHASNLSIEVYEWPLPSNENTLKTVVFELDCPRWFASWRDVTWRLLHDFGRLQSKKGSNVEQNLLSYKDTQSFCVNWGQRLTLGSKTKSWKRTHYNSRHFPVDFGDITPRNAFQFRLMDSKENAWVGDQTEYTSVKAICTFALPSGPYSCLQYTVDSCQHSQNQIIADQQRCPSEMSLHEYIAFGCLRAGERVQWHNMVRELASSTLSMNEEAVGMLFRQAAWEFGPASPDPVLREAHSAFKHEALGDRLVECLNQNLSSIEANWNKHHALHSLVILGLRTLSLSEDFSAVERAVAFLRRSRKIALRWCEDLVTTLGTQEGIHSQTQQLLIVMIGCVCQLTYAVEPQHLPLLLDTRTDLYHLTRSSILVFENSPPLQENVPVRIRNCLITTTRILHSLEEPTRQFIEKDAAGFNEAIRHSVHDVGITSSWSVCPGNLSRWATNKTSASHHGRQQDIHYNLLSGELLLANRPPGRLPKEYTNHPIFLRIFGMRTLTVLPSNLNGSTFMSTRRYEGFKLHFSMEAGDLVVRAQAEQQLLQHIPHGKLAGDFPDSLIFDYAHWLNLENGILEFRPLEQTWKPHGSNWHLSFGGTDDATSIMTQGHRTLIDTRSPLFQGLTEVFGVLDAPGHIHVVQTGNDANRVVEIYLVRLRLKFFITRDGSLESQEINATVDRNQDIGCLYGLQNKLVLLDTGGQGCRTVLIPYGDVQLLKFGHRTTVSIELPKQRRLKYFHYSFDRHLQMLRGSHDMLGTLYLAYMHAVTSYVLPDPATGRSGTAEAIRILRQAWLKTSFPLGTEVVALLGQIATLTPQRHYYPSHLKSMQTVEWNSELGQLAQHDDFRALVQEIVEHASRFGIFHGVSNVERDATVRCYENCGNHHLLERARFRHLQFRCSEFGGPPVCQMPEPTLYAARDRDIQSDRSHRVYKVATLVRNWRSYVPHCHGLLESVRRWKCVRPFGSSVRDLSYTELLQLSFQDAWGSLYELCRSSNRERDSYSLMSLFCMIAFAGKEELHIYSLLAVAFSGQFENLPVPGNQNPQQILDLQLGEDIDRSKVEAAIERDYSLFKHPVSSATSKKKKKEARDLKAAYDLQKEADITLCLEAIRSQWPCETPQLPEIQRMNQGGASQACTVLCTKWYQNYRFFAFLRLVQRRLDDVQEEEHEFNVEAPPSPSRGSVSASIRIPPPSLLDILSSSSPDTLPAGSPPLKFSPHRTPQCYNFSLNSELRSLIESIRNDPDSCQRELGEGLEESLEALEGSELPCSSKSMPVGRNVLVQYRTHLESQRDIIWRGITQCLTATKSCWEEVAGLALRPHITVLSLLSFLTADRWQLVPEAWRYNLSAFARSIASLRRCDRLLACFDRADVDGFFKEAENVGEEGWDAHLQPDWLLFEVENNLTIRRQQSDVAHKMVKPDLPGNAVLQLNMGEGKTSVITPMTASTLADGTQLLRIFVLKPLLRQSINLLSQRLGGMLNRRIYHIPFSRDTPLDEALVHRLWEIYLECQKQRGILIVLPEQVLSYRLVGLDLVNRNPALAHQAIKLEEWLQSNCRNLIDESDEVLDPKFQLVYTVGSQQTMDGHSDRWEITQALLGLVEKQAEKLHLQAPGCLDMERSGARYPIFHFLTANSADTIIEKVVEAIGKEGLPGIPINQWTRRVRRSALDFIRFADTTNGCRNVLRDTFESGVFLRKLLVLRGLLAHHILKFALAGKRWLVDYGLHPHRCLMAVPFRAKGIPSENAEFGHPDVAISLTCLSYYYQGLTAEQVRHCFALLGKENDPSAEYQNWISTRLDSLPLALRAMTGVNLEDALAFRETLYPHLQYQKGIIDFYLSQVVFPREAKEFPQKLCASAWDLPSRRNDPLTTGFSGTNDNRLLLPRSTPQRDLPHLLLTNAMVLGYLLQEENRVCIVAQDERGSQLPAYQLVDLIQRQDPPVRVIIDVGAQILESKNEHVAQHWLSLAAVNDADAAVFYDEDDEASVIDREGHIERLLCSPFRQRMHRCLVFLDQQHARGVDLKLPSTYRAAVTIGPRLTKDRLVQACNRMRGLGNGQSVVFFIPPEVIHGMQWNDRITSLDVVQWSLNQTCDTLKSLRPLWASQGLQYHKRMKLWDILIEGAAPAQDTITEIQEPEAQTLSQLYDPWDTPRVSRLGEYIDRDDFVVRELLKTRSSTSSGNTGTSALHEEQERQITHEVQREQQVCRPPKSSPRTHHLHEDIRHFVKYGNFPGHSSSAISLAFESLRQTSAGHFNVLQCLGPQLYASGDFVKTVQRVKGTVDDQFLKPVHWALSNVHNSDLLLLSQHEANELLPEVRVSQKTKLHVYSARTTRAMRSFGDLTFLTTGKGHSRQQRGFEIIRDLELFSGSLYFESFPAYESFRHFLGLVTACCGDIPEGRVSTDGFVDEETRKLVGWPTQSPFRYNPLPLLSSLLNLRSKGHGYPQTHVGMIMGVRPLTADHF</sequence>
<dbReference type="EMBL" id="JAPWDO010000006">
    <property type="protein sequence ID" value="KAJ5466008.1"/>
    <property type="molecule type" value="Genomic_DNA"/>
</dbReference>
<evidence type="ECO:0000259" key="8">
    <source>
        <dbReference type="Pfam" id="PF12340"/>
    </source>
</evidence>
<name>A0A9W9WJ46_9EURO</name>
<keyword evidence="5" id="KW-0378">Hydrolase</keyword>
<dbReference type="InterPro" id="IPR022105">
    <property type="entry name" value="DUF3645"/>
</dbReference>
<keyword evidence="12" id="KW-1185">Reference proteome</keyword>
<evidence type="ECO:0000256" key="2">
    <source>
        <dbReference type="ARBA" id="ARBA00012759"/>
    </source>
</evidence>
<dbReference type="InterPro" id="IPR022099">
    <property type="entry name" value="DUF3638"/>
</dbReference>
<reference evidence="11" key="1">
    <citation type="submission" date="2022-12" db="EMBL/GenBank/DDBJ databases">
        <authorList>
            <person name="Petersen C."/>
        </authorList>
    </citation>
    <scope>NUCLEOTIDE SEQUENCE</scope>
    <source>
        <strain evidence="11">IBT 17660</strain>
    </source>
</reference>
<comment type="caution">
    <text evidence="11">The sequence shown here is derived from an EMBL/GenBank/DDBJ whole genome shotgun (WGS) entry which is preliminary data.</text>
</comment>
<evidence type="ECO:0000313" key="11">
    <source>
        <dbReference type="EMBL" id="KAJ5466008.1"/>
    </source>
</evidence>
<evidence type="ECO:0000313" key="12">
    <source>
        <dbReference type="Proteomes" id="UP001147760"/>
    </source>
</evidence>
<dbReference type="GO" id="GO:0004843">
    <property type="term" value="F:cysteine-type deubiquitinase activity"/>
    <property type="evidence" value="ECO:0007669"/>
    <property type="project" value="UniProtKB-EC"/>
</dbReference>
<dbReference type="GO" id="GO:0006508">
    <property type="term" value="P:proteolysis"/>
    <property type="evidence" value="ECO:0007669"/>
    <property type="project" value="UniProtKB-KW"/>
</dbReference>
<accession>A0A9W9WJ46</accession>
<keyword evidence="4" id="KW-0833">Ubl conjugation pathway</keyword>
<evidence type="ECO:0000256" key="5">
    <source>
        <dbReference type="ARBA" id="ARBA00022801"/>
    </source>
</evidence>
<evidence type="ECO:0000256" key="7">
    <source>
        <dbReference type="SAM" id="MobiDB-lite"/>
    </source>
</evidence>
<feature type="region of interest" description="Disordered" evidence="7">
    <location>
        <begin position="2781"/>
        <end position="2822"/>
    </location>
</feature>
<dbReference type="EC" id="3.4.19.12" evidence="2"/>